<dbReference type="SUPFAM" id="SSF51338">
    <property type="entry name" value="Composite domain of metallo-dependent hydrolases"/>
    <property type="match status" value="1"/>
</dbReference>
<sequence length="71" mass="7770">MTVDLIVQGGRVVTDGTTLEADLIVDEGKVLSLVRDASRVSADRRLDARGRYVLPGLIDPHTHWGVFDLPD</sequence>
<accession>T1BSN7</accession>
<name>T1BSN7_9ZZZZ</name>
<gene>
    <name evidence="1" type="ORF">B2A_05029</name>
</gene>
<reference evidence="1" key="2">
    <citation type="journal article" date="2014" name="ISME J.">
        <title>Microbial stratification in low pH oxic and suboxic macroscopic growths along an acid mine drainage.</title>
        <authorList>
            <person name="Mendez-Garcia C."/>
            <person name="Mesa V."/>
            <person name="Sprenger R.R."/>
            <person name="Richter M."/>
            <person name="Diez M.S."/>
            <person name="Solano J."/>
            <person name="Bargiela R."/>
            <person name="Golyshina O.V."/>
            <person name="Manteca A."/>
            <person name="Ramos J.L."/>
            <person name="Gallego J.R."/>
            <person name="Llorente I."/>
            <person name="Martins Dos Santos V.A."/>
            <person name="Jensen O.N."/>
            <person name="Pelaez A.I."/>
            <person name="Sanchez J."/>
            <person name="Ferrer M."/>
        </authorList>
    </citation>
    <scope>NUCLEOTIDE SEQUENCE</scope>
</reference>
<evidence type="ECO:0000313" key="1">
    <source>
        <dbReference type="EMBL" id="EQD56985.1"/>
    </source>
</evidence>
<dbReference type="GO" id="GO:0005829">
    <property type="term" value="C:cytosol"/>
    <property type="evidence" value="ECO:0007669"/>
    <property type="project" value="TreeGrafter"/>
</dbReference>
<dbReference type="GO" id="GO:0016812">
    <property type="term" value="F:hydrolase activity, acting on carbon-nitrogen (but not peptide) bonds, in cyclic amides"/>
    <property type="evidence" value="ECO:0007669"/>
    <property type="project" value="TreeGrafter"/>
</dbReference>
<dbReference type="InterPro" id="IPR050378">
    <property type="entry name" value="Metallo-dep_Hydrolases_sf"/>
</dbReference>
<dbReference type="EMBL" id="AUZZ01003446">
    <property type="protein sequence ID" value="EQD56985.1"/>
    <property type="molecule type" value="Genomic_DNA"/>
</dbReference>
<dbReference type="AlphaFoldDB" id="T1BSN7"/>
<dbReference type="PANTHER" id="PTHR11647:SF1">
    <property type="entry name" value="COLLAPSIN RESPONSE MEDIATOR PROTEIN"/>
    <property type="match status" value="1"/>
</dbReference>
<dbReference type="PANTHER" id="PTHR11647">
    <property type="entry name" value="HYDRANTOINASE/DIHYDROPYRIMIDINASE FAMILY MEMBER"/>
    <property type="match status" value="1"/>
</dbReference>
<comment type="caution">
    <text evidence="1">The sequence shown here is derived from an EMBL/GenBank/DDBJ whole genome shotgun (WGS) entry which is preliminary data.</text>
</comment>
<dbReference type="Gene3D" id="2.30.40.10">
    <property type="entry name" value="Urease, subunit C, domain 1"/>
    <property type="match status" value="1"/>
</dbReference>
<protein>
    <submittedName>
        <fullName evidence="1">Dihydropyrimidinase</fullName>
    </submittedName>
</protein>
<organism evidence="1">
    <name type="scientific">mine drainage metagenome</name>
    <dbReference type="NCBI Taxonomy" id="410659"/>
    <lineage>
        <taxon>unclassified sequences</taxon>
        <taxon>metagenomes</taxon>
        <taxon>ecological metagenomes</taxon>
    </lineage>
</organism>
<reference evidence="1" key="1">
    <citation type="submission" date="2013-08" db="EMBL/GenBank/DDBJ databases">
        <authorList>
            <person name="Mendez C."/>
            <person name="Richter M."/>
            <person name="Ferrer M."/>
            <person name="Sanchez J."/>
        </authorList>
    </citation>
    <scope>NUCLEOTIDE SEQUENCE</scope>
</reference>
<proteinExistence type="predicted"/>
<dbReference type="InterPro" id="IPR011059">
    <property type="entry name" value="Metal-dep_hydrolase_composite"/>
</dbReference>
<feature type="non-terminal residue" evidence="1">
    <location>
        <position position="71"/>
    </location>
</feature>